<organism evidence="1 2">
    <name type="scientific">Fusarium torreyae</name>
    <dbReference type="NCBI Taxonomy" id="1237075"/>
    <lineage>
        <taxon>Eukaryota</taxon>
        <taxon>Fungi</taxon>
        <taxon>Dikarya</taxon>
        <taxon>Ascomycota</taxon>
        <taxon>Pezizomycotina</taxon>
        <taxon>Sordariomycetes</taxon>
        <taxon>Hypocreomycetidae</taxon>
        <taxon>Hypocreales</taxon>
        <taxon>Nectriaceae</taxon>
        <taxon>Fusarium</taxon>
    </lineage>
</organism>
<dbReference type="Proteomes" id="UP001152049">
    <property type="component" value="Unassembled WGS sequence"/>
</dbReference>
<dbReference type="OrthoDB" id="5346581at2759"/>
<reference evidence="1" key="1">
    <citation type="submission" date="2022-09" db="EMBL/GenBank/DDBJ databases">
        <title>Fusarium specimens isolated from Avocado Roots.</title>
        <authorList>
            <person name="Stajich J."/>
            <person name="Roper C."/>
            <person name="Heimlech-Rivalta G."/>
        </authorList>
    </citation>
    <scope>NUCLEOTIDE SEQUENCE</scope>
    <source>
        <strain evidence="1">CF00136</strain>
    </source>
</reference>
<gene>
    <name evidence="1" type="ORF">NW762_007706</name>
</gene>
<keyword evidence="2" id="KW-1185">Reference proteome</keyword>
<dbReference type="AlphaFoldDB" id="A0A9W8VG62"/>
<protein>
    <submittedName>
        <fullName evidence="1">Uncharacterized protein</fullName>
    </submittedName>
</protein>
<dbReference type="EMBL" id="JAOQAZ010000014">
    <property type="protein sequence ID" value="KAJ4259774.1"/>
    <property type="molecule type" value="Genomic_DNA"/>
</dbReference>
<evidence type="ECO:0000313" key="2">
    <source>
        <dbReference type="Proteomes" id="UP001152049"/>
    </source>
</evidence>
<proteinExistence type="predicted"/>
<name>A0A9W8VG62_9HYPO</name>
<evidence type="ECO:0000313" key="1">
    <source>
        <dbReference type="EMBL" id="KAJ4259774.1"/>
    </source>
</evidence>
<comment type="caution">
    <text evidence="1">The sequence shown here is derived from an EMBL/GenBank/DDBJ whole genome shotgun (WGS) entry which is preliminary data.</text>
</comment>
<sequence length="336" mass="38890">MNLMSEEARLQNIDALGEDHKEVFCRALKNLLSTARSEYTYAQILDGLPTEESFREGYYIIQGHPVFELNHTNLCPGFLDKVREFRDQLDYSSLHFRGHIAVCLYNLDDGAHKHEIVETWLRRHRMESVLQSGGKSLPNTYHLPPTAFIHHSYVYHEQYPDGIANVVGYWAEGMIFEGVVVFDRGETDQECNSMWLHGFRMGGPTTLYPPTPTQFDSLVNFLLSNPGEDIPCPLPIHGTNDNRPRWHPYHALAQYHIFRDKYERKLPPEPPEKLGHRVYPIDWPELGDEWLIQNQDWIRSEGHELPEADVAAAQAWLKEVTPSSPCWHGGTWPRTY</sequence>
<accession>A0A9W8VG62</accession>